<evidence type="ECO:0000259" key="6">
    <source>
        <dbReference type="SMART" id="SM00062"/>
    </source>
</evidence>
<evidence type="ECO:0000313" key="7">
    <source>
        <dbReference type="EMBL" id="URI07995.1"/>
    </source>
</evidence>
<proteinExistence type="inferred from homology"/>
<keyword evidence="8" id="KW-1185">Reference proteome</keyword>
<dbReference type="EMBL" id="CP097635">
    <property type="protein sequence ID" value="URI07995.1"/>
    <property type="molecule type" value="Genomic_DNA"/>
</dbReference>
<comment type="subcellular location">
    <subcellularLocation>
        <location evidence="1">Cell envelope</location>
    </subcellularLocation>
</comment>
<evidence type="ECO:0000256" key="2">
    <source>
        <dbReference type="ARBA" id="ARBA00010333"/>
    </source>
</evidence>
<evidence type="ECO:0000256" key="1">
    <source>
        <dbReference type="ARBA" id="ARBA00004196"/>
    </source>
</evidence>
<accession>A0ABY4S708</accession>
<gene>
    <name evidence="7" type="ORF">MW290_05275</name>
</gene>
<dbReference type="SMART" id="SM00062">
    <property type="entry name" value="PBPb"/>
    <property type="match status" value="1"/>
</dbReference>
<dbReference type="RefSeq" id="WP_250196217.1">
    <property type="nucleotide sequence ID" value="NZ_CP097635.1"/>
</dbReference>
<feature type="signal peptide" evidence="5">
    <location>
        <begin position="1"/>
        <end position="28"/>
    </location>
</feature>
<dbReference type="Gene3D" id="3.40.190.10">
    <property type="entry name" value="Periplasmic binding protein-like II"/>
    <property type="match status" value="2"/>
</dbReference>
<comment type="similarity">
    <text evidence="2 4">Belongs to the bacterial solute-binding protein 3 family.</text>
</comment>
<dbReference type="InterPro" id="IPR018313">
    <property type="entry name" value="SBP_3_CS"/>
</dbReference>
<sequence length="272" mass="29184">MTSMFLSRRLTLACLGSALLLAACGKPAEPTAAAAASQPEAAPAPRVIVVGTDPVYPPFEWQDDKGEIVGFEIDLMKAIAERAGLQVKFVATPWEGMFNALAQGDRDALMHAITITEERKPTMDFTEPYFDASQLIAVPLDAKVSSMADLKKLRVAVQTGTTGDEVVSKLLGKTNPLIRRFESIPLALRELEAGGVNAVVADNGLVAHYVANNGQRFKTVSDPTFVPEQYGIVVKKGNAELLAKLNEGLAKVRADGTHAKLMTQYFGDAIGR</sequence>
<evidence type="ECO:0000313" key="8">
    <source>
        <dbReference type="Proteomes" id="UP001056201"/>
    </source>
</evidence>
<dbReference type="Proteomes" id="UP001056201">
    <property type="component" value="Chromosome 1"/>
</dbReference>
<reference evidence="7" key="1">
    <citation type="submission" date="2022-05" db="EMBL/GenBank/DDBJ databases">
        <title>An RpoN-dependent PEP-CTERM gene is involved in floc formation of an Aquincola tertiaricarbonis strain.</title>
        <authorList>
            <person name="Qiu D."/>
            <person name="Xia M."/>
        </authorList>
    </citation>
    <scope>NUCLEOTIDE SEQUENCE</scope>
    <source>
        <strain evidence="7">RN12</strain>
    </source>
</reference>
<dbReference type="InterPro" id="IPR001638">
    <property type="entry name" value="Solute-binding_3/MltF_N"/>
</dbReference>
<keyword evidence="3 5" id="KW-0732">Signal</keyword>
<evidence type="ECO:0000256" key="5">
    <source>
        <dbReference type="SAM" id="SignalP"/>
    </source>
</evidence>
<feature type="chain" id="PRO_5045228453" evidence="5">
    <location>
        <begin position="29"/>
        <end position="272"/>
    </location>
</feature>
<feature type="domain" description="Solute-binding protein family 3/N-terminal" evidence="6">
    <location>
        <begin position="47"/>
        <end position="269"/>
    </location>
</feature>
<dbReference type="PANTHER" id="PTHR35936:SF17">
    <property type="entry name" value="ARGININE-BINDING EXTRACELLULAR PROTEIN ARTP"/>
    <property type="match status" value="1"/>
</dbReference>
<name>A0ABY4S708_AQUTE</name>
<dbReference type="PANTHER" id="PTHR35936">
    <property type="entry name" value="MEMBRANE-BOUND LYTIC MUREIN TRANSGLYCOSYLASE F"/>
    <property type="match status" value="1"/>
</dbReference>
<dbReference type="Pfam" id="PF00497">
    <property type="entry name" value="SBP_bac_3"/>
    <property type="match status" value="1"/>
</dbReference>
<dbReference type="PROSITE" id="PS01039">
    <property type="entry name" value="SBP_BACTERIAL_3"/>
    <property type="match status" value="1"/>
</dbReference>
<evidence type="ECO:0000256" key="3">
    <source>
        <dbReference type="ARBA" id="ARBA00022729"/>
    </source>
</evidence>
<evidence type="ECO:0000256" key="4">
    <source>
        <dbReference type="RuleBase" id="RU003744"/>
    </source>
</evidence>
<dbReference type="CDD" id="cd13624">
    <property type="entry name" value="PBP2_Arg_Lys_His"/>
    <property type="match status" value="1"/>
</dbReference>
<dbReference type="SUPFAM" id="SSF53850">
    <property type="entry name" value="Periplasmic binding protein-like II"/>
    <property type="match status" value="1"/>
</dbReference>
<organism evidence="7 8">
    <name type="scientific">Aquincola tertiaricarbonis</name>
    <dbReference type="NCBI Taxonomy" id="391953"/>
    <lineage>
        <taxon>Bacteria</taxon>
        <taxon>Pseudomonadati</taxon>
        <taxon>Pseudomonadota</taxon>
        <taxon>Betaproteobacteria</taxon>
        <taxon>Burkholderiales</taxon>
        <taxon>Sphaerotilaceae</taxon>
        <taxon>Aquincola</taxon>
    </lineage>
</organism>
<protein>
    <submittedName>
        <fullName evidence="7">Basic amino acid ABC transporter substrate-binding protein</fullName>
    </submittedName>
</protein>